<feature type="transmembrane region" description="Helical" evidence="1">
    <location>
        <begin position="30"/>
        <end position="51"/>
    </location>
</feature>
<gene>
    <name evidence="2" type="ORF">PAHA3_0514</name>
</gene>
<evidence type="ECO:0000313" key="3">
    <source>
        <dbReference type="Proteomes" id="UP000069697"/>
    </source>
</evidence>
<dbReference type="EMBL" id="BCNV01000001">
    <property type="protein sequence ID" value="GAS80444.1"/>
    <property type="molecule type" value="Genomic_DNA"/>
</dbReference>
<feature type="transmembrane region" description="Helical" evidence="1">
    <location>
        <begin position="6"/>
        <end position="23"/>
    </location>
</feature>
<reference evidence="3" key="2">
    <citation type="submission" date="2016-01" db="EMBL/GenBank/DDBJ databases">
        <title>Draft Genome Sequence of Paenibacillus amylolyticus Heshi-A3 that Was Isolated from Fermented Rice Bran with Aging Salted Mackerel, Which Was Named Heshiko as Traditional Fermented Seafood in Japan.</title>
        <authorList>
            <person name="Akuzawa S."/>
            <person name="Nakagawa J."/>
            <person name="Kanekatsu T."/>
            <person name="Kubota E."/>
            <person name="Ohtake R."/>
            <person name="Suzuki T."/>
            <person name="Kanesaki Y."/>
        </authorList>
    </citation>
    <scope>NUCLEOTIDE SEQUENCE [LARGE SCALE GENOMIC DNA]</scope>
    <source>
        <strain evidence="3">Heshi-A3</strain>
    </source>
</reference>
<dbReference type="Proteomes" id="UP000069697">
    <property type="component" value="Unassembled WGS sequence"/>
</dbReference>
<evidence type="ECO:0000313" key="2">
    <source>
        <dbReference type="EMBL" id="GAS80444.1"/>
    </source>
</evidence>
<evidence type="ECO:0000256" key="1">
    <source>
        <dbReference type="SAM" id="Phobius"/>
    </source>
</evidence>
<accession>A0A100VIL1</accession>
<sequence length="61" mass="6765">MTFYEVALIATTAILIIIGVRSKRKVILRWGIASLILLLVLIIPSFIMGFMDGLSDGWSAR</sequence>
<comment type="caution">
    <text evidence="2">The sequence shown here is derived from an EMBL/GenBank/DDBJ whole genome shotgun (WGS) entry which is preliminary data.</text>
</comment>
<organism evidence="2 3">
    <name type="scientific">Paenibacillus amylolyticus</name>
    <dbReference type="NCBI Taxonomy" id="1451"/>
    <lineage>
        <taxon>Bacteria</taxon>
        <taxon>Bacillati</taxon>
        <taxon>Bacillota</taxon>
        <taxon>Bacilli</taxon>
        <taxon>Bacillales</taxon>
        <taxon>Paenibacillaceae</taxon>
        <taxon>Paenibacillus</taxon>
    </lineage>
</organism>
<name>A0A100VIL1_PAEAM</name>
<dbReference type="RefSeq" id="WP_062833329.1">
    <property type="nucleotide sequence ID" value="NZ_BCNV01000001.1"/>
</dbReference>
<protein>
    <submittedName>
        <fullName evidence="2">Uncharacterized protein</fullName>
    </submittedName>
</protein>
<keyword evidence="1" id="KW-0812">Transmembrane</keyword>
<reference evidence="2 3" key="1">
    <citation type="journal article" date="2016" name="Genome Announc.">
        <title>Draft Genome Sequence of Paenibacillus amylolyticus Heshi-A3, Isolated from Fermented Rice Bran in a Japanese Fermented Seafood Dish.</title>
        <authorList>
            <person name="Akuzawa S."/>
            <person name="Nagaoka J."/>
            <person name="Kanekatsu M."/>
            <person name="Kubota E."/>
            <person name="Ohtake R."/>
            <person name="Suzuki T."/>
            <person name="Kanesaki Y."/>
        </authorList>
    </citation>
    <scope>NUCLEOTIDE SEQUENCE [LARGE SCALE GENOMIC DNA]</scope>
    <source>
        <strain evidence="2 3">Heshi-A3</strain>
    </source>
</reference>
<keyword evidence="1" id="KW-0472">Membrane</keyword>
<keyword evidence="1" id="KW-1133">Transmembrane helix</keyword>
<dbReference type="AlphaFoldDB" id="A0A100VIL1"/>
<proteinExistence type="predicted"/>